<reference evidence="2 3" key="1">
    <citation type="submission" date="2018-06" db="EMBL/GenBank/DDBJ databases">
        <title>Genomic Encyclopedia of Archaeal and Bacterial Type Strains, Phase II (KMG-II): from individual species to whole genera.</title>
        <authorList>
            <person name="Goeker M."/>
        </authorList>
    </citation>
    <scope>NUCLEOTIDE SEQUENCE [LARGE SCALE GENOMIC DNA]</scope>
    <source>
        <strain evidence="2 3">DSM 22686</strain>
    </source>
</reference>
<dbReference type="SUPFAM" id="SSF55136">
    <property type="entry name" value="Probable bacterial effector-binding domain"/>
    <property type="match status" value="1"/>
</dbReference>
<evidence type="ECO:0000313" key="2">
    <source>
        <dbReference type="EMBL" id="PZX58341.1"/>
    </source>
</evidence>
<dbReference type="PANTHER" id="PTHR36444">
    <property type="entry name" value="TRANSCRIPTIONAL REGULATOR PROTEIN YOBU-RELATED"/>
    <property type="match status" value="1"/>
</dbReference>
<name>A0A2W7RDY3_9BACT</name>
<feature type="domain" description="AraC effector-binding" evidence="1">
    <location>
        <begin position="8"/>
        <end position="162"/>
    </location>
</feature>
<dbReference type="Pfam" id="PF14526">
    <property type="entry name" value="Cass2"/>
    <property type="match status" value="1"/>
</dbReference>
<dbReference type="InterPro" id="IPR053182">
    <property type="entry name" value="YobU-like_regulator"/>
</dbReference>
<gene>
    <name evidence="2" type="ORF">LV84_01547</name>
</gene>
<accession>A0A2W7RDY3</accession>
<dbReference type="Gene3D" id="3.20.80.10">
    <property type="entry name" value="Regulatory factor, effector binding domain"/>
    <property type="match status" value="1"/>
</dbReference>
<organism evidence="2 3">
    <name type="scientific">Algoriphagus ratkowskyi</name>
    <dbReference type="NCBI Taxonomy" id="57028"/>
    <lineage>
        <taxon>Bacteria</taxon>
        <taxon>Pseudomonadati</taxon>
        <taxon>Bacteroidota</taxon>
        <taxon>Cytophagia</taxon>
        <taxon>Cytophagales</taxon>
        <taxon>Cyclobacteriaceae</taxon>
        <taxon>Algoriphagus</taxon>
    </lineage>
</organism>
<dbReference type="PANTHER" id="PTHR36444:SF2">
    <property type="entry name" value="TRANSCRIPTIONAL REGULATOR PROTEIN YOBU-RELATED"/>
    <property type="match status" value="1"/>
</dbReference>
<sequence length="162" mass="18129">MNQLLSTTKHKMHTLAPFKIIGIAARTSNTSGKAAEVLGALWRRFFEEQIGDKIEGKISDDIYAIYTDYESDYKGEYTCLIGYQVENEGNITEGLVSKKFHGGKHAKFVAKGKMPDAVVNCWQEIWAKDSDLDREYTADFEVYGSQSQQGANSSVDIFIAVK</sequence>
<dbReference type="Proteomes" id="UP000249115">
    <property type="component" value="Unassembled WGS sequence"/>
</dbReference>
<dbReference type="InterPro" id="IPR011256">
    <property type="entry name" value="Reg_factor_effector_dom_sf"/>
</dbReference>
<dbReference type="InterPro" id="IPR010499">
    <property type="entry name" value="AraC_E-bd"/>
</dbReference>
<dbReference type="InterPro" id="IPR029441">
    <property type="entry name" value="Cass2"/>
</dbReference>
<dbReference type="RefSeq" id="WP_205635714.1">
    <property type="nucleotide sequence ID" value="NZ_MSSV01000005.1"/>
</dbReference>
<evidence type="ECO:0000313" key="3">
    <source>
        <dbReference type="Proteomes" id="UP000249115"/>
    </source>
</evidence>
<protein>
    <submittedName>
        <fullName evidence="2">Putative transcriptional regulator YdeE</fullName>
    </submittedName>
</protein>
<proteinExistence type="predicted"/>
<comment type="caution">
    <text evidence="2">The sequence shown here is derived from an EMBL/GenBank/DDBJ whole genome shotgun (WGS) entry which is preliminary data.</text>
</comment>
<dbReference type="SMART" id="SM00871">
    <property type="entry name" value="AraC_E_bind"/>
    <property type="match status" value="1"/>
</dbReference>
<dbReference type="AlphaFoldDB" id="A0A2W7RDY3"/>
<dbReference type="EMBL" id="QKZU01000005">
    <property type="protein sequence ID" value="PZX58341.1"/>
    <property type="molecule type" value="Genomic_DNA"/>
</dbReference>
<evidence type="ECO:0000259" key="1">
    <source>
        <dbReference type="SMART" id="SM00871"/>
    </source>
</evidence>